<feature type="transmembrane region" description="Helical" evidence="1">
    <location>
        <begin position="269"/>
        <end position="288"/>
    </location>
</feature>
<feature type="transmembrane region" description="Helical" evidence="1">
    <location>
        <begin position="144"/>
        <end position="163"/>
    </location>
</feature>
<keyword evidence="4" id="KW-1185">Reference proteome</keyword>
<dbReference type="InterPro" id="IPR021994">
    <property type="entry name" value="DUF3592"/>
</dbReference>
<dbReference type="EMBL" id="CP042906">
    <property type="protein sequence ID" value="QEX18572.1"/>
    <property type="molecule type" value="Genomic_DNA"/>
</dbReference>
<feature type="transmembrane region" description="Helical" evidence="1">
    <location>
        <begin position="432"/>
        <end position="452"/>
    </location>
</feature>
<keyword evidence="1" id="KW-0812">Transmembrane</keyword>
<dbReference type="Pfam" id="PF12158">
    <property type="entry name" value="DUF3592"/>
    <property type="match status" value="2"/>
</dbReference>
<dbReference type="RefSeq" id="WP_151178718.1">
    <property type="nucleotide sequence ID" value="NZ_CP042906.1"/>
</dbReference>
<evidence type="ECO:0000313" key="3">
    <source>
        <dbReference type="EMBL" id="QEX18572.1"/>
    </source>
</evidence>
<feature type="transmembrane region" description="Helical" evidence="1">
    <location>
        <begin position="113"/>
        <end position="132"/>
    </location>
</feature>
<gene>
    <name evidence="3" type="ORF">FRZ44_38790</name>
</gene>
<sequence length="455" mass="49155">MKLTVGDKSQDNPTQQDIEQAVEAARRGGDDIIALEAGEAYLEALHEGDGRFSLGFGDPTGRFDTAEPVDAATTRSILVKYNAGDASWRRECRLLPAAKSPAGRKRIGSEPPVWAIGLVAVAFFAFPLLALLPDSWKEGWLSGIGPVWLVAGPITVMLLALLAHKLLQVRRAAAWPQAAGRITRSEVAARHRQHSDRPTEVINEPAIEYEFTANGTKYTGTRVSIGEDSGGANTEATLARYPVGATVMVHYDPADPGNCVLEREVPKGVAKGCLAILAVLAVLGYGIYRFGGPALTFLEARMGEDRSRIFLIAGGAGLFLLLMFIGSRKSAKQGWNWPSVRGKIVQSGTESYREQVNHRSVVRYAPVVEYAYAVNGHDYRSRQLRPLAVQIGRSQAGAEKIASRYPEGREVEVHYDPANPGNAALEQPNAPWFLLVLALICFGGAVYVSGVLGPL</sequence>
<organism evidence="3 4">
    <name type="scientific">Hypericibacter terrae</name>
    <dbReference type="NCBI Taxonomy" id="2602015"/>
    <lineage>
        <taxon>Bacteria</taxon>
        <taxon>Pseudomonadati</taxon>
        <taxon>Pseudomonadota</taxon>
        <taxon>Alphaproteobacteria</taxon>
        <taxon>Rhodospirillales</taxon>
        <taxon>Dongiaceae</taxon>
        <taxon>Hypericibacter</taxon>
    </lineage>
</organism>
<name>A0A5J6MLT9_9PROT</name>
<keyword evidence="1" id="KW-1133">Transmembrane helix</keyword>
<evidence type="ECO:0000256" key="1">
    <source>
        <dbReference type="SAM" id="Phobius"/>
    </source>
</evidence>
<accession>A0A5J6MLT9</accession>
<feature type="transmembrane region" description="Helical" evidence="1">
    <location>
        <begin position="308"/>
        <end position="326"/>
    </location>
</feature>
<dbReference type="KEGG" id="htq:FRZ44_38790"/>
<reference evidence="3 4" key="1">
    <citation type="submission" date="2019-08" db="EMBL/GenBank/DDBJ databases">
        <title>Hyperibacter terrae gen. nov., sp. nov. and Hyperibacter viscosus sp. nov., two new members in the family Rhodospirillaceae isolated from the rhizosphere of Hypericum perforatum.</title>
        <authorList>
            <person name="Noviana Z."/>
        </authorList>
    </citation>
    <scope>NUCLEOTIDE SEQUENCE [LARGE SCALE GENOMIC DNA]</scope>
    <source>
        <strain evidence="3 4">R5913</strain>
    </source>
</reference>
<dbReference type="OrthoDB" id="4750277at2"/>
<dbReference type="AlphaFoldDB" id="A0A5J6MLT9"/>
<protein>
    <recommendedName>
        <fullName evidence="2">DUF3592 domain-containing protein</fullName>
    </recommendedName>
</protein>
<proteinExistence type="predicted"/>
<feature type="domain" description="DUF3592" evidence="2">
    <location>
        <begin position="340"/>
        <end position="427"/>
    </location>
</feature>
<dbReference type="Proteomes" id="UP000326202">
    <property type="component" value="Chromosome"/>
</dbReference>
<feature type="domain" description="DUF3592" evidence="2">
    <location>
        <begin position="179"/>
        <end position="264"/>
    </location>
</feature>
<evidence type="ECO:0000259" key="2">
    <source>
        <dbReference type="Pfam" id="PF12158"/>
    </source>
</evidence>
<evidence type="ECO:0000313" key="4">
    <source>
        <dbReference type="Proteomes" id="UP000326202"/>
    </source>
</evidence>
<keyword evidence="1" id="KW-0472">Membrane</keyword>